<gene>
    <name evidence="4" type="ORF">K503DRAFT_769552</name>
</gene>
<dbReference type="GO" id="GO:0050085">
    <property type="term" value="F:mannitol 2-dehydrogenase (NADP+) activity"/>
    <property type="evidence" value="ECO:0007669"/>
    <property type="project" value="UniProtKB-ARBA"/>
</dbReference>
<keyword evidence="3" id="KW-0560">Oxidoreductase</keyword>
<dbReference type="FunCoup" id="A0A1B7N3D9">
    <property type="interactions" value="38"/>
</dbReference>
<dbReference type="EMBL" id="KV448252">
    <property type="protein sequence ID" value="OAX39363.1"/>
    <property type="molecule type" value="Genomic_DNA"/>
</dbReference>
<dbReference type="GO" id="GO:0044281">
    <property type="term" value="P:small molecule metabolic process"/>
    <property type="evidence" value="ECO:0007669"/>
    <property type="project" value="UniProtKB-ARBA"/>
</dbReference>
<dbReference type="SUPFAM" id="SSF51735">
    <property type="entry name" value="NAD(P)-binding Rossmann-fold domains"/>
    <property type="match status" value="1"/>
</dbReference>
<dbReference type="InterPro" id="IPR020904">
    <property type="entry name" value="Sc_DH/Rdtase_CS"/>
</dbReference>
<evidence type="ECO:0000313" key="4">
    <source>
        <dbReference type="EMBL" id="OAX39363.1"/>
    </source>
</evidence>
<evidence type="ECO:0000256" key="3">
    <source>
        <dbReference type="ARBA" id="ARBA00023002"/>
    </source>
</evidence>
<dbReference type="NCBIfam" id="NF005559">
    <property type="entry name" value="PRK07231.1"/>
    <property type="match status" value="1"/>
</dbReference>
<proteinExistence type="inferred from homology"/>
<organism evidence="4 5">
    <name type="scientific">Rhizopogon vinicolor AM-OR11-026</name>
    <dbReference type="NCBI Taxonomy" id="1314800"/>
    <lineage>
        <taxon>Eukaryota</taxon>
        <taxon>Fungi</taxon>
        <taxon>Dikarya</taxon>
        <taxon>Basidiomycota</taxon>
        <taxon>Agaricomycotina</taxon>
        <taxon>Agaricomycetes</taxon>
        <taxon>Agaricomycetidae</taxon>
        <taxon>Boletales</taxon>
        <taxon>Suillineae</taxon>
        <taxon>Rhizopogonaceae</taxon>
        <taxon>Rhizopogon</taxon>
    </lineage>
</organism>
<protein>
    <submittedName>
        <fullName evidence="4">NAD(P)-binding protein</fullName>
    </submittedName>
</protein>
<accession>A0A1B7N3D9</accession>
<dbReference type="AlphaFoldDB" id="A0A1B7N3D9"/>
<dbReference type="Proteomes" id="UP000092154">
    <property type="component" value="Unassembled WGS sequence"/>
</dbReference>
<dbReference type="PANTHER" id="PTHR43008:SF14">
    <property type="entry name" value="DEHYDROGENASE ARBD, PUTATIVE-RELATED"/>
    <property type="match status" value="1"/>
</dbReference>
<dbReference type="PRINTS" id="PR00081">
    <property type="entry name" value="GDHRDH"/>
</dbReference>
<dbReference type="FunFam" id="3.40.50.720:FF:000090">
    <property type="entry name" value="NADP-dependent mannitol dehydrogenase"/>
    <property type="match status" value="1"/>
</dbReference>
<sequence>MFSLFARTAPHVPRSTVLTRNVQFSVRFQSTVTTTKPKRVPRVLPSFSMEGKVCLVTGAARGLGNEFCRAFVQSGCTDLAILDLKEDEAKDAATELVANACVNSDMTPEDFNVIGVGCDVSSELSVQRAFEQVMDNFGRLDSVVASAGIVENYSAFDYPFDRIKRLYDINVHGAFFTAREAARNMIPQGGGSIVLVASISGTIINIPQPQTPYNASKAAVRHMAASLAVEWAKKGVRVNALSPGYMLTKLTKTILAHDQDLKKTWESLTPMGKMGEPEDLTGAIVFLASDASKYMTGSEIRIDGGYCLI</sequence>
<dbReference type="Gene3D" id="3.40.50.720">
    <property type="entry name" value="NAD(P)-binding Rossmann-like Domain"/>
    <property type="match status" value="1"/>
</dbReference>
<dbReference type="OrthoDB" id="5325318at2759"/>
<reference evidence="4 5" key="1">
    <citation type="submission" date="2016-06" db="EMBL/GenBank/DDBJ databases">
        <title>Comparative genomics of the ectomycorrhizal sister species Rhizopogon vinicolor and Rhizopogon vesiculosus (Basidiomycota: Boletales) reveals a divergence of the mating type B locus.</title>
        <authorList>
            <consortium name="DOE Joint Genome Institute"/>
            <person name="Mujic A.B."/>
            <person name="Kuo A."/>
            <person name="Tritt A."/>
            <person name="Lipzen A."/>
            <person name="Chen C."/>
            <person name="Johnson J."/>
            <person name="Sharma A."/>
            <person name="Barry K."/>
            <person name="Grigoriev I.V."/>
            <person name="Spatafora J.W."/>
        </authorList>
    </citation>
    <scope>NUCLEOTIDE SEQUENCE [LARGE SCALE GENOMIC DNA]</scope>
    <source>
        <strain evidence="4 5">AM-OR11-026</strain>
    </source>
</reference>
<evidence type="ECO:0000313" key="5">
    <source>
        <dbReference type="Proteomes" id="UP000092154"/>
    </source>
</evidence>
<dbReference type="PANTHER" id="PTHR43008">
    <property type="entry name" value="BENZIL REDUCTASE"/>
    <property type="match status" value="1"/>
</dbReference>
<keyword evidence="2" id="KW-0521">NADP</keyword>
<dbReference type="InParanoid" id="A0A1B7N3D9"/>
<evidence type="ECO:0000256" key="2">
    <source>
        <dbReference type="ARBA" id="ARBA00022857"/>
    </source>
</evidence>
<dbReference type="PRINTS" id="PR00080">
    <property type="entry name" value="SDRFAMILY"/>
</dbReference>
<dbReference type="Pfam" id="PF13561">
    <property type="entry name" value="adh_short_C2"/>
    <property type="match status" value="1"/>
</dbReference>
<dbReference type="STRING" id="1314800.A0A1B7N3D9"/>
<evidence type="ECO:0000256" key="1">
    <source>
        <dbReference type="ARBA" id="ARBA00006484"/>
    </source>
</evidence>
<keyword evidence="5" id="KW-1185">Reference proteome</keyword>
<dbReference type="GO" id="GO:0050664">
    <property type="term" value="F:oxidoreductase activity, acting on NAD(P)H, oxygen as acceptor"/>
    <property type="evidence" value="ECO:0007669"/>
    <property type="project" value="TreeGrafter"/>
</dbReference>
<dbReference type="GO" id="GO:0005975">
    <property type="term" value="P:carbohydrate metabolic process"/>
    <property type="evidence" value="ECO:0007669"/>
    <property type="project" value="UniProtKB-ARBA"/>
</dbReference>
<dbReference type="InterPro" id="IPR002347">
    <property type="entry name" value="SDR_fam"/>
</dbReference>
<comment type="similarity">
    <text evidence="1">Belongs to the short-chain dehydrogenases/reductases (SDR) family.</text>
</comment>
<dbReference type="PROSITE" id="PS00061">
    <property type="entry name" value="ADH_SHORT"/>
    <property type="match status" value="1"/>
</dbReference>
<dbReference type="InterPro" id="IPR036291">
    <property type="entry name" value="NAD(P)-bd_dom_sf"/>
</dbReference>
<name>A0A1B7N3D9_9AGAM</name>